<keyword evidence="2" id="KW-0479">Metal-binding</keyword>
<dbReference type="Gene3D" id="3.30.200.20">
    <property type="entry name" value="Phosphorylase Kinase, domain 1"/>
    <property type="match status" value="1"/>
</dbReference>
<comment type="caution">
    <text evidence="5">The sequence shown here is derived from an EMBL/GenBank/DDBJ whole genome shotgun (WGS) entry which is preliminary data.</text>
</comment>
<dbReference type="GO" id="GO:0046872">
    <property type="term" value="F:metal ion binding"/>
    <property type="evidence" value="ECO:0007669"/>
    <property type="project" value="UniProtKB-KW"/>
</dbReference>
<evidence type="ECO:0000256" key="2">
    <source>
        <dbReference type="ARBA" id="ARBA00022723"/>
    </source>
</evidence>
<reference evidence="5 6" key="1">
    <citation type="submission" date="2019-06" db="EMBL/GenBank/DDBJ databases">
        <title>Draft genomes of female and male turbot (Scophthalmus maximus).</title>
        <authorList>
            <person name="Xu H."/>
            <person name="Xu X.-W."/>
            <person name="Shao C."/>
            <person name="Chen S."/>
        </authorList>
    </citation>
    <scope>NUCLEOTIDE SEQUENCE [LARGE SCALE GENOMIC DNA]</scope>
    <source>
        <strain evidence="5">Ysfricsl-2016a</strain>
        <tissue evidence="5">Blood</tissue>
    </source>
</reference>
<dbReference type="InterPro" id="IPR027806">
    <property type="entry name" value="HARBI1_dom"/>
</dbReference>
<evidence type="ECO:0000256" key="3">
    <source>
        <dbReference type="SAM" id="SignalP"/>
    </source>
</evidence>
<dbReference type="AlphaFoldDB" id="A0A6A4T4U7"/>
<feature type="domain" description="DDE Tnp4" evidence="4">
    <location>
        <begin position="28"/>
        <end position="66"/>
    </location>
</feature>
<feature type="signal peptide" evidence="3">
    <location>
        <begin position="1"/>
        <end position="20"/>
    </location>
</feature>
<keyword evidence="3" id="KW-0732">Signal</keyword>
<evidence type="ECO:0000313" key="6">
    <source>
        <dbReference type="Proteomes" id="UP000438429"/>
    </source>
</evidence>
<comment type="cofactor">
    <cofactor evidence="1">
        <name>a divalent metal cation</name>
        <dbReference type="ChEBI" id="CHEBI:60240"/>
    </cofactor>
</comment>
<feature type="chain" id="PRO_5025503488" description="DDE Tnp4 domain-containing protein" evidence="3">
    <location>
        <begin position="21"/>
        <end position="189"/>
    </location>
</feature>
<gene>
    <name evidence="5" type="ORF">F2P81_009494</name>
</gene>
<dbReference type="Proteomes" id="UP000438429">
    <property type="component" value="Unassembled WGS sequence"/>
</dbReference>
<evidence type="ECO:0000259" key="4">
    <source>
        <dbReference type="Pfam" id="PF13359"/>
    </source>
</evidence>
<name>A0A6A4T4U7_SCOMX</name>
<dbReference type="EMBL" id="VEVO01000008">
    <property type="protein sequence ID" value="KAF0039010.1"/>
    <property type="molecule type" value="Genomic_DNA"/>
</dbReference>
<dbReference type="Pfam" id="PF13359">
    <property type="entry name" value="DDE_Tnp_4"/>
    <property type="match status" value="1"/>
</dbReference>
<evidence type="ECO:0000256" key="1">
    <source>
        <dbReference type="ARBA" id="ARBA00001968"/>
    </source>
</evidence>
<accession>A0A6A4T4U7</accession>
<organism evidence="5 6">
    <name type="scientific">Scophthalmus maximus</name>
    <name type="common">Turbot</name>
    <name type="synonym">Psetta maxima</name>
    <dbReference type="NCBI Taxonomy" id="52904"/>
    <lineage>
        <taxon>Eukaryota</taxon>
        <taxon>Metazoa</taxon>
        <taxon>Chordata</taxon>
        <taxon>Craniata</taxon>
        <taxon>Vertebrata</taxon>
        <taxon>Euteleostomi</taxon>
        <taxon>Actinopterygii</taxon>
        <taxon>Neopterygii</taxon>
        <taxon>Teleostei</taxon>
        <taxon>Neoteleostei</taxon>
        <taxon>Acanthomorphata</taxon>
        <taxon>Carangaria</taxon>
        <taxon>Pleuronectiformes</taxon>
        <taxon>Pleuronectoidei</taxon>
        <taxon>Scophthalmidae</taxon>
        <taxon>Scophthalmus</taxon>
    </lineage>
</organism>
<protein>
    <recommendedName>
        <fullName evidence="4">DDE Tnp4 domain-containing protein</fullName>
    </recommendedName>
</protein>
<proteinExistence type="predicted"/>
<evidence type="ECO:0000313" key="5">
    <source>
        <dbReference type="EMBL" id="KAF0039010.1"/>
    </source>
</evidence>
<sequence length="189" mass="21106">MTKFLSWPCILIVTCDLTSASPDPGGSADAQCYFNRKLFHSIQMQAMCDHQCQFVDVFIGYPGREHILFMISPAVEKTRYASTEVADHQKLEREARICRLLKHPNIASLQKADVDTSTTSLSDTSVQAFAFMSRELRRLLSTLVQTRHQVWLAQSALSVTCRSTLRKVPVEPGEMFGSAARADYCIAAA</sequence>